<name>F6GWP7_VITVI</name>
<dbReference type="EMBL" id="FN594959">
    <property type="protein sequence ID" value="CCB44382.1"/>
    <property type="molecule type" value="Genomic_DNA"/>
</dbReference>
<dbReference type="STRING" id="29760.F6GWP7"/>
<dbReference type="InParanoid" id="F6GWP7"/>
<evidence type="ECO:0000313" key="3">
    <source>
        <dbReference type="Proteomes" id="UP000009183"/>
    </source>
</evidence>
<dbReference type="AlphaFoldDB" id="F6GWP7"/>
<dbReference type="HOGENOM" id="CLU_2377059_0_0_1"/>
<keyword evidence="3" id="KW-1185">Reference proteome</keyword>
<gene>
    <name evidence="2" type="ordered locus">VIT_04s0023g03050</name>
</gene>
<evidence type="ECO:0000256" key="1">
    <source>
        <dbReference type="SAM" id="MobiDB-lite"/>
    </source>
</evidence>
<dbReference type="PaxDb" id="29760-VIT_04s0023g03050.t01"/>
<sequence length="95" mass="10976">MEMTVLATTLKIRTKLTRIRKKQRKRKGARPQIEERKSCQGDRLLTGDLYYIPCDERSSGGSFPPDWRTPRSSPAHACVDAVYTELYESKETEQI</sequence>
<proteinExistence type="predicted"/>
<organism evidence="2 3">
    <name type="scientific">Vitis vinifera</name>
    <name type="common">Grape</name>
    <dbReference type="NCBI Taxonomy" id="29760"/>
    <lineage>
        <taxon>Eukaryota</taxon>
        <taxon>Viridiplantae</taxon>
        <taxon>Streptophyta</taxon>
        <taxon>Embryophyta</taxon>
        <taxon>Tracheophyta</taxon>
        <taxon>Spermatophyta</taxon>
        <taxon>Magnoliopsida</taxon>
        <taxon>eudicotyledons</taxon>
        <taxon>Gunneridae</taxon>
        <taxon>Pentapetalae</taxon>
        <taxon>rosids</taxon>
        <taxon>Vitales</taxon>
        <taxon>Vitaceae</taxon>
        <taxon>Viteae</taxon>
        <taxon>Vitis</taxon>
    </lineage>
</organism>
<accession>F6GWP7</accession>
<feature type="region of interest" description="Disordered" evidence="1">
    <location>
        <begin position="18"/>
        <end position="37"/>
    </location>
</feature>
<feature type="compositionally biased region" description="Basic residues" evidence="1">
    <location>
        <begin position="18"/>
        <end position="29"/>
    </location>
</feature>
<evidence type="ECO:0000313" key="2">
    <source>
        <dbReference type="EMBL" id="CCB44382.1"/>
    </source>
</evidence>
<dbReference type="Proteomes" id="UP000009183">
    <property type="component" value="Chromosome 4"/>
</dbReference>
<reference evidence="3" key="1">
    <citation type="journal article" date="2007" name="Nature">
        <title>The grapevine genome sequence suggests ancestral hexaploidization in major angiosperm phyla.</title>
        <authorList>
            <consortium name="The French-Italian Public Consortium for Grapevine Genome Characterization."/>
            <person name="Jaillon O."/>
            <person name="Aury J.-M."/>
            <person name="Noel B."/>
            <person name="Policriti A."/>
            <person name="Clepet C."/>
            <person name="Casagrande A."/>
            <person name="Choisne N."/>
            <person name="Aubourg S."/>
            <person name="Vitulo N."/>
            <person name="Jubin C."/>
            <person name="Vezzi A."/>
            <person name="Legeai F."/>
            <person name="Hugueney P."/>
            <person name="Dasilva C."/>
            <person name="Horner D."/>
            <person name="Mica E."/>
            <person name="Jublot D."/>
            <person name="Poulain J."/>
            <person name="Bruyere C."/>
            <person name="Billault A."/>
            <person name="Segurens B."/>
            <person name="Gouyvenoux M."/>
            <person name="Ugarte E."/>
            <person name="Cattonaro F."/>
            <person name="Anthouard V."/>
            <person name="Vico V."/>
            <person name="Del Fabbro C."/>
            <person name="Alaux M."/>
            <person name="Di Gaspero G."/>
            <person name="Dumas V."/>
            <person name="Felice N."/>
            <person name="Paillard S."/>
            <person name="Juman I."/>
            <person name="Moroldo M."/>
            <person name="Scalabrin S."/>
            <person name="Canaguier A."/>
            <person name="Le Clainche I."/>
            <person name="Malacrida G."/>
            <person name="Durand E."/>
            <person name="Pesole G."/>
            <person name="Laucou V."/>
            <person name="Chatelet P."/>
            <person name="Merdinoglu D."/>
            <person name="Delledonne M."/>
            <person name="Pezzotti M."/>
            <person name="Lecharny A."/>
            <person name="Scarpelli C."/>
            <person name="Artiguenave F."/>
            <person name="Pe M.E."/>
            <person name="Valle G."/>
            <person name="Morgante M."/>
            <person name="Caboche M."/>
            <person name="Adam-Blondon A.-F."/>
            <person name="Weissenbach J."/>
            <person name="Quetier F."/>
            <person name="Wincker P."/>
        </authorList>
    </citation>
    <scope>NUCLEOTIDE SEQUENCE [LARGE SCALE GENOMIC DNA]</scope>
    <source>
        <strain evidence="3">cv. Pinot noir / PN40024</strain>
    </source>
</reference>
<protein>
    <submittedName>
        <fullName evidence="2">Uncharacterized protein</fullName>
    </submittedName>
</protein>